<accession>A0A098LKJ0</accession>
<dbReference type="Proteomes" id="UP000030185">
    <property type="component" value="Unassembled WGS sequence"/>
</dbReference>
<dbReference type="eggNOG" id="ENOG50335HV">
    <property type="taxonomic scope" value="Bacteria"/>
</dbReference>
<dbReference type="Pfam" id="PF20131">
    <property type="entry name" value="MC3"/>
    <property type="match status" value="1"/>
</dbReference>
<comment type="caution">
    <text evidence="1">The sequence shown here is derived from an EMBL/GenBank/DDBJ whole genome shotgun (WGS) entry which is preliminary data.</text>
</comment>
<name>A0A098LKJ0_9BACT</name>
<protein>
    <submittedName>
        <fullName evidence="1">Uncharacterized protein</fullName>
    </submittedName>
</protein>
<reference evidence="1 2" key="1">
    <citation type="submission" date="2014-09" db="EMBL/GenBank/DDBJ databases">
        <title>Sporocytophaga myxococcoides PG-01 genome sequencing.</title>
        <authorList>
            <person name="Liu L."/>
            <person name="Gao P.J."/>
            <person name="Chen G.J."/>
            <person name="Wang L.S."/>
        </authorList>
    </citation>
    <scope>NUCLEOTIDE SEQUENCE [LARGE SCALE GENOMIC DNA]</scope>
    <source>
        <strain evidence="1 2">PG-01</strain>
    </source>
</reference>
<organism evidence="1 2">
    <name type="scientific">Sporocytophaga myxococcoides</name>
    <dbReference type="NCBI Taxonomy" id="153721"/>
    <lineage>
        <taxon>Bacteria</taxon>
        <taxon>Pseudomonadati</taxon>
        <taxon>Bacteroidota</taxon>
        <taxon>Cytophagia</taxon>
        <taxon>Cytophagales</taxon>
        <taxon>Cytophagaceae</taxon>
        <taxon>Sporocytophaga</taxon>
    </lineage>
</organism>
<dbReference type="InterPro" id="IPR045390">
    <property type="entry name" value="ABC-3C_MC3"/>
</dbReference>
<evidence type="ECO:0000313" key="2">
    <source>
        <dbReference type="Proteomes" id="UP000030185"/>
    </source>
</evidence>
<dbReference type="AlphaFoldDB" id="A0A098LKJ0"/>
<dbReference type="STRING" id="153721.MYP_4067"/>
<dbReference type="OrthoDB" id="1492989at2"/>
<gene>
    <name evidence="1" type="ORF">MYP_4067</name>
</gene>
<sequence length="147" mass="16690">MKIKSVYHNELLGLIAVDAVLQRTKLISHAKSLLILPLLFHNETLNYILENKITNIEEIVTKRCKLISNFEIRYYSFLPITINAIYLGSSLGYLNVNEDGLGYIQNNGTSREDLGMRANKLINAAPLVGEILNEDAIRLYSFLHLKI</sequence>
<dbReference type="EMBL" id="BBLT01000009">
    <property type="protein sequence ID" value="GAL86837.1"/>
    <property type="molecule type" value="Genomic_DNA"/>
</dbReference>
<evidence type="ECO:0000313" key="1">
    <source>
        <dbReference type="EMBL" id="GAL86837.1"/>
    </source>
</evidence>
<proteinExistence type="predicted"/>
<keyword evidence="2" id="KW-1185">Reference proteome</keyword>
<dbReference type="RefSeq" id="WP_045467316.1">
    <property type="nucleotide sequence ID" value="NZ_BBLT01000009.1"/>
</dbReference>